<dbReference type="Gene3D" id="3.30.479.30">
    <property type="entry name" value="Band 7 domain"/>
    <property type="match status" value="1"/>
</dbReference>
<dbReference type="GO" id="GO:0005886">
    <property type="term" value="C:plasma membrane"/>
    <property type="evidence" value="ECO:0007669"/>
    <property type="project" value="TreeGrafter"/>
</dbReference>
<comment type="subcellular location">
    <subcellularLocation>
        <location evidence="1">Membrane</location>
    </subcellularLocation>
</comment>
<dbReference type="GO" id="GO:0002020">
    <property type="term" value="F:protease binding"/>
    <property type="evidence" value="ECO:0007669"/>
    <property type="project" value="TreeGrafter"/>
</dbReference>
<protein>
    <submittedName>
        <fullName evidence="9">Conserved surface-anchored protein Band 7 family</fullName>
    </submittedName>
</protein>
<feature type="region of interest" description="Disordered" evidence="5">
    <location>
        <begin position="461"/>
        <end position="483"/>
    </location>
</feature>
<name>A0A2N5IZS2_9BIFI</name>
<keyword evidence="3 6" id="KW-0472">Membrane</keyword>
<dbReference type="InterPro" id="IPR001107">
    <property type="entry name" value="Band_7"/>
</dbReference>
<evidence type="ECO:0000313" key="10">
    <source>
        <dbReference type="Proteomes" id="UP000235034"/>
    </source>
</evidence>
<feature type="domain" description="Band 7" evidence="7">
    <location>
        <begin position="31"/>
        <end position="213"/>
    </location>
</feature>
<gene>
    <name evidence="9" type="ORF">Uis4E_1563</name>
</gene>
<dbReference type="PANTHER" id="PTHR13806:SF46">
    <property type="entry name" value="FLOTILLIN-1-RELATED"/>
    <property type="match status" value="1"/>
</dbReference>
<comment type="similarity">
    <text evidence="2">Belongs to the band 7/mec-2 family. Flotillin subfamily.</text>
</comment>
<dbReference type="InterPro" id="IPR031905">
    <property type="entry name" value="Flotillin_C"/>
</dbReference>
<dbReference type="InterPro" id="IPR027705">
    <property type="entry name" value="Flotillin_fam"/>
</dbReference>
<dbReference type="SUPFAM" id="SSF117892">
    <property type="entry name" value="Band 7/SPFH domain"/>
    <property type="match status" value="1"/>
</dbReference>
<evidence type="ECO:0000256" key="3">
    <source>
        <dbReference type="ARBA" id="ARBA00023136"/>
    </source>
</evidence>
<evidence type="ECO:0000256" key="2">
    <source>
        <dbReference type="ARBA" id="ARBA00007161"/>
    </source>
</evidence>
<dbReference type="Proteomes" id="UP000235034">
    <property type="component" value="Unassembled WGS sequence"/>
</dbReference>
<dbReference type="GO" id="GO:0072659">
    <property type="term" value="P:protein localization to plasma membrane"/>
    <property type="evidence" value="ECO:0007669"/>
    <property type="project" value="TreeGrafter"/>
</dbReference>
<dbReference type="AlphaFoldDB" id="A0A2N5IZS2"/>
<evidence type="ECO:0000256" key="6">
    <source>
        <dbReference type="SAM" id="Phobius"/>
    </source>
</evidence>
<dbReference type="RefSeq" id="WP_101622667.1">
    <property type="nucleotide sequence ID" value="NZ_NMWT01000024.1"/>
</dbReference>
<feature type="coiled-coil region" evidence="4">
    <location>
        <begin position="262"/>
        <end position="289"/>
    </location>
</feature>
<reference evidence="9 10" key="1">
    <citation type="submission" date="2017-07" db="EMBL/GenBank/DDBJ databases">
        <title>Bifidobacterium novel species.</title>
        <authorList>
            <person name="Lugli G.A."/>
            <person name="Milani C."/>
            <person name="Duranti S."/>
            <person name="Mangifesta M."/>
        </authorList>
    </citation>
    <scope>NUCLEOTIDE SEQUENCE [LARGE SCALE GENOMIC DNA]</scope>
    <source>
        <strain evidence="9 10">77</strain>
    </source>
</reference>
<evidence type="ECO:0000256" key="1">
    <source>
        <dbReference type="ARBA" id="ARBA00004370"/>
    </source>
</evidence>
<proteinExistence type="inferred from homology"/>
<dbReference type="PANTHER" id="PTHR13806">
    <property type="entry name" value="FLOTILLIN-RELATED"/>
    <property type="match status" value="1"/>
</dbReference>
<keyword evidence="10" id="KW-1185">Reference proteome</keyword>
<evidence type="ECO:0000256" key="4">
    <source>
        <dbReference type="SAM" id="Coils"/>
    </source>
</evidence>
<dbReference type="EMBL" id="NMWT01000024">
    <property type="protein sequence ID" value="PLS27463.1"/>
    <property type="molecule type" value="Genomic_DNA"/>
</dbReference>
<evidence type="ECO:0000259" key="8">
    <source>
        <dbReference type="Pfam" id="PF15975"/>
    </source>
</evidence>
<sequence length="497" mass="53232">MFEMLHFGPLWVIVPVVIVLIVLACACYTVAPTDRVLVITGPGGRRFVTGKAAIIIPFLYRRDWLSLGVVQSELHTDTPIPTKDAILIDVSAVANFQIGVDRFVGHDGVERDPLEIAARNYLNQDKKRMMADVTQVLLGKMREAIGKTELRTLMENRDEFSETVATAARADMEALGLELVTFNVQDFADGQGVIRDMGADMAAQISRDAQLARIAADQQVAERQNQLDLKQAELKTTADNAKAKADMVYEITKAERTKELNIAQQDAEIAAEERRIELADRQAAVKEKELNATVRKQAEADRYAAEQRADAELYTTQKTAEADLYRQRQEAEAVKATADAQAQATRVKGEAEGAALKAKGEGEAAGIEAQGHAYNAMNNQLIIAQQYIQIMPEIARAIAEPLAKVDTITMYGDGNTTKLVGDTTNALSQISEGLSNSVGLDLKTLLGGALGGHMAGKAMADGLKGPGDSGERGESGTAVPPAAASAAAAAAAADTAK</sequence>
<keyword evidence="6" id="KW-1133">Transmembrane helix</keyword>
<keyword evidence="4" id="KW-0175">Coiled coil</keyword>
<evidence type="ECO:0000256" key="5">
    <source>
        <dbReference type="SAM" id="MobiDB-lite"/>
    </source>
</evidence>
<accession>A0A2N5IZS2</accession>
<dbReference type="Pfam" id="PF01145">
    <property type="entry name" value="Band_7"/>
    <property type="match status" value="1"/>
</dbReference>
<evidence type="ECO:0000313" key="9">
    <source>
        <dbReference type="EMBL" id="PLS27463.1"/>
    </source>
</evidence>
<dbReference type="CDD" id="cd03399">
    <property type="entry name" value="SPFH_flotillin"/>
    <property type="match status" value="1"/>
</dbReference>
<feature type="domain" description="Flotillin C-terminal" evidence="8">
    <location>
        <begin position="340"/>
        <end position="425"/>
    </location>
</feature>
<feature type="transmembrane region" description="Helical" evidence="6">
    <location>
        <begin position="7"/>
        <end position="31"/>
    </location>
</feature>
<dbReference type="OrthoDB" id="9786220at2"/>
<evidence type="ECO:0000259" key="7">
    <source>
        <dbReference type="Pfam" id="PF01145"/>
    </source>
</evidence>
<comment type="caution">
    <text evidence="9">The sequence shown here is derived from an EMBL/GenBank/DDBJ whole genome shotgun (WGS) entry which is preliminary data.</text>
</comment>
<keyword evidence="6" id="KW-0812">Transmembrane</keyword>
<dbReference type="Pfam" id="PF15975">
    <property type="entry name" value="Flot"/>
    <property type="match status" value="1"/>
</dbReference>
<organism evidence="9 10">
    <name type="scientific">Bifidobacterium parmae</name>
    <dbReference type="NCBI Taxonomy" id="361854"/>
    <lineage>
        <taxon>Bacteria</taxon>
        <taxon>Bacillati</taxon>
        <taxon>Actinomycetota</taxon>
        <taxon>Actinomycetes</taxon>
        <taxon>Bifidobacteriales</taxon>
        <taxon>Bifidobacteriaceae</taxon>
        <taxon>Bifidobacterium</taxon>
    </lineage>
</organism>
<dbReference type="InterPro" id="IPR036013">
    <property type="entry name" value="Band_7/SPFH_dom_sf"/>
</dbReference>